<dbReference type="InterPro" id="IPR051214">
    <property type="entry name" value="GH32_Enzymes"/>
</dbReference>
<dbReference type="InterPro" id="IPR023296">
    <property type="entry name" value="Glyco_hydro_beta-prop_sf"/>
</dbReference>
<dbReference type="OrthoDB" id="202537at2759"/>
<dbReference type="PANTHER" id="PTHR43101">
    <property type="entry name" value="BETA-FRUCTOSIDASE"/>
    <property type="match status" value="1"/>
</dbReference>
<evidence type="ECO:0000256" key="3">
    <source>
        <dbReference type="ARBA" id="ARBA00023295"/>
    </source>
</evidence>
<comment type="similarity">
    <text evidence="1 4">Belongs to the glycosyl hydrolase 32 family.</text>
</comment>
<keyword evidence="5" id="KW-0732">Signal</keyword>
<dbReference type="PROSITE" id="PS00609">
    <property type="entry name" value="GLYCOSYL_HYDROL_F32"/>
    <property type="match status" value="1"/>
</dbReference>
<dbReference type="AlphaFoldDB" id="B1NLD5"/>
<feature type="signal peptide" evidence="5">
    <location>
        <begin position="1"/>
        <end position="20"/>
    </location>
</feature>
<dbReference type="NCBIfam" id="TIGR01322">
    <property type="entry name" value="scrB_fam"/>
    <property type="match status" value="1"/>
</dbReference>
<evidence type="ECO:0000259" key="6">
    <source>
        <dbReference type="Pfam" id="PF00251"/>
    </source>
</evidence>
<evidence type="ECO:0000256" key="4">
    <source>
        <dbReference type="RuleBase" id="RU362110"/>
    </source>
</evidence>
<dbReference type="GO" id="GO:0005737">
    <property type="term" value="C:cytoplasm"/>
    <property type="evidence" value="ECO:0007669"/>
    <property type="project" value="InterPro"/>
</dbReference>
<name>B1NLD5_HELAM</name>
<dbReference type="EC" id="3.2.1.26" evidence="4"/>
<evidence type="ECO:0000313" key="8">
    <source>
        <dbReference type="EMBL" id="ABU98615.1"/>
    </source>
</evidence>
<dbReference type="EMBL" id="EF600050">
    <property type="protein sequence ID" value="ABU98615.1"/>
    <property type="molecule type" value="mRNA"/>
</dbReference>
<dbReference type="InterPro" id="IPR013148">
    <property type="entry name" value="Glyco_hydro_32_N"/>
</dbReference>
<dbReference type="PANTHER" id="PTHR43101:SF1">
    <property type="entry name" value="BETA-FRUCTOSIDASE"/>
    <property type="match status" value="1"/>
</dbReference>
<comment type="catalytic activity">
    <reaction evidence="4">
        <text>Hydrolysis of terminal non-reducing beta-D-fructofuranoside residues in beta-D-fructofuranosides.</text>
        <dbReference type="EC" id="3.2.1.26"/>
    </reaction>
</comment>
<sequence length="479" mass="54006">MLSIATKFILTALFLNSCWAIDVNPRYVPHYHVYPPSGWMNDPNGFCIFEDEYHLFYQYNPYSSQEPGVAHWGHVKSPDLINWEHLPTAMTPDQPYDINGVFSGSAIVENGTMYLLYTGNVNNPINKQVQALAASQDGISVVKYPGNPVIEGADFQPNIRDPKVWKHGDLFYMVLGNSFDDNTRGRVLLYSSPDLISWTLESVLDESDGSVGHVWECPDFFELDGKYVLLFSPQGMQAIGDKYKNFFQTGYVVGNFDYENEIVYTYNRILENLDHGHDFTLLKLFLDGSGRRVFVAWFSMWESVHPERNDGWSGQITIPRELELTEGLRLLQKPVKELDAARGPKLRSGKAKAGYTLGLEAAAADIRVTAPRLQDFELLLESDDSTLSIKYDYRRGTVTLDRGGDDGVRRTKWRPEGNLIWQVLVDSSSVELFCGEGEVTFSSRLFPNGALKIRLGDSSNADDLTVYKMLRTIAAPGDN</sequence>
<gene>
    <name evidence="8" type="primary">GH32FruA-1</name>
</gene>
<dbReference type="SUPFAM" id="SSF49899">
    <property type="entry name" value="Concanavalin A-like lectins/glucanases"/>
    <property type="match status" value="1"/>
</dbReference>
<feature type="domain" description="Glycosyl hydrolase family 32 N-terminal" evidence="6">
    <location>
        <begin position="32"/>
        <end position="334"/>
    </location>
</feature>
<evidence type="ECO:0000256" key="1">
    <source>
        <dbReference type="ARBA" id="ARBA00009902"/>
    </source>
</evidence>
<keyword evidence="3 4" id="KW-0326">Glycosidase</keyword>
<dbReference type="Gene3D" id="2.60.120.560">
    <property type="entry name" value="Exo-inulinase, domain 1"/>
    <property type="match status" value="1"/>
</dbReference>
<accession>B1NLD5</accession>
<dbReference type="Gene3D" id="2.115.10.20">
    <property type="entry name" value="Glycosyl hydrolase domain, family 43"/>
    <property type="match status" value="1"/>
</dbReference>
<feature type="chain" id="PRO_5002768962" description="Sucrose-6-phosphate hydrolase" evidence="5">
    <location>
        <begin position="21"/>
        <end position="479"/>
    </location>
</feature>
<dbReference type="Pfam" id="PF00251">
    <property type="entry name" value="Glyco_hydro_32N"/>
    <property type="match status" value="1"/>
</dbReference>
<dbReference type="SMART" id="SM00640">
    <property type="entry name" value="Glyco_32"/>
    <property type="match status" value="1"/>
</dbReference>
<dbReference type="SUPFAM" id="SSF75005">
    <property type="entry name" value="Arabinanase/levansucrase/invertase"/>
    <property type="match status" value="1"/>
</dbReference>
<dbReference type="InterPro" id="IPR013320">
    <property type="entry name" value="ConA-like_dom_sf"/>
</dbReference>
<dbReference type="Pfam" id="PF08244">
    <property type="entry name" value="Glyco_hydro_32C"/>
    <property type="match status" value="1"/>
</dbReference>
<proteinExistence type="evidence at transcript level"/>
<evidence type="ECO:0000259" key="7">
    <source>
        <dbReference type="Pfam" id="PF08244"/>
    </source>
</evidence>
<dbReference type="CDD" id="cd08996">
    <property type="entry name" value="GH32_FFase"/>
    <property type="match status" value="1"/>
</dbReference>
<evidence type="ECO:0000256" key="5">
    <source>
        <dbReference type="SAM" id="SignalP"/>
    </source>
</evidence>
<dbReference type="InterPro" id="IPR001362">
    <property type="entry name" value="Glyco_hydro_32"/>
</dbReference>
<protein>
    <recommendedName>
        <fullName evidence="4">Sucrose-6-phosphate hydrolase</fullName>
        <ecNumber evidence="4">3.2.1.26</ecNumber>
    </recommendedName>
</protein>
<reference evidence="8" key="1">
    <citation type="journal article" date="2008" name="J. Proteome Res.">
        <title>Mapping the larval midgut lumen proteome of Helicoverpa armigera, a generalist herbivorous insect.</title>
        <authorList>
            <person name="Pauchet Y."/>
            <person name="Muck A."/>
            <person name="Svatos A."/>
            <person name="Heckel D.G."/>
            <person name="Preiss S."/>
        </authorList>
    </citation>
    <scope>NUCLEOTIDE SEQUENCE</scope>
    <source>
        <strain evidence="8">Toowoomba</strain>
    </source>
</reference>
<dbReference type="InterPro" id="IPR018053">
    <property type="entry name" value="Glyco_hydro_32_AS"/>
</dbReference>
<evidence type="ECO:0000256" key="2">
    <source>
        <dbReference type="ARBA" id="ARBA00022801"/>
    </source>
</evidence>
<dbReference type="InterPro" id="IPR013189">
    <property type="entry name" value="Glyco_hydro_32_C"/>
</dbReference>
<keyword evidence="2 4" id="KW-0378">Hydrolase</keyword>
<dbReference type="GO" id="GO:0005975">
    <property type="term" value="P:carbohydrate metabolic process"/>
    <property type="evidence" value="ECO:0007669"/>
    <property type="project" value="InterPro"/>
</dbReference>
<organism evidence="8">
    <name type="scientific">Helicoverpa armigera</name>
    <name type="common">Cotton bollworm</name>
    <name type="synonym">Heliothis armigera</name>
    <dbReference type="NCBI Taxonomy" id="29058"/>
    <lineage>
        <taxon>Eukaryota</taxon>
        <taxon>Metazoa</taxon>
        <taxon>Ecdysozoa</taxon>
        <taxon>Arthropoda</taxon>
        <taxon>Hexapoda</taxon>
        <taxon>Insecta</taxon>
        <taxon>Pterygota</taxon>
        <taxon>Neoptera</taxon>
        <taxon>Endopterygota</taxon>
        <taxon>Lepidoptera</taxon>
        <taxon>Glossata</taxon>
        <taxon>Ditrysia</taxon>
        <taxon>Noctuoidea</taxon>
        <taxon>Noctuidae</taxon>
        <taxon>Heliothinae</taxon>
        <taxon>Helicoverpa</taxon>
    </lineage>
</organism>
<dbReference type="InterPro" id="IPR006232">
    <property type="entry name" value="Suc6P_hydrolase"/>
</dbReference>
<dbReference type="GO" id="GO:0004564">
    <property type="term" value="F:beta-fructofuranosidase activity"/>
    <property type="evidence" value="ECO:0007669"/>
    <property type="project" value="UniProtKB-EC"/>
</dbReference>
<feature type="domain" description="Glycosyl hydrolase family 32 C-terminal" evidence="7">
    <location>
        <begin position="359"/>
        <end position="455"/>
    </location>
</feature>
<dbReference type="CAZy" id="GH32">
    <property type="family name" value="Glycoside Hydrolase Family 32"/>
</dbReference>